<sequence>MDAFVKRRSDADAEARDAGRSLGDASPAASRPSKRLKRDNGTDSESEEASELPVEYGPQEVAVAEAFSDETDQRRSKERVTEFENALPPTETNEEAITEYETLRSSQNNAGEERSGVKTAPLWIKGRSSIYVDAFNLALDTVLEEESSLFSSKESEIFKQWRSLNYEAQYLYVRLFLRKTAAWHRSSRLGYFNDISDHDSAIATLQESRTLPLEHEEESPVEDKLETTGDVNTFSFADASEDYLDTIEEAASLLYLDELKALAKEAKIQGKTKMDMIKALCRMSQQQAGLLSLGISRQNSRDSNTSEGTDHPTSTVRKVKRENSNREQHFLAKILAIVGPCIRISPATFTLFERVHLVFYRSTEWTEKSLTTIILAKIARRNFPEYLVCRSSTIFASRSHLLEYEAAIRMEAEVDSVLEFNGPLDEKGSQKILDNFERVYPRWKVLVEEETEKERQVYEMGEGAYLRRFNPAHSYTRIIVKAAFVLGKLKRYAREHELLTELLEQRLFHLSRRGSWYQRKALLEEHYMPSLDPELTTHELEQQKKRWRAIAVSTCETGLQDPDCHLIHHYDLQKRLVKLEKKLRIPKRLQHDFGHVRLADPLELSVEGIQLKKPPPPKPGGQAQSTRTMWLDDSDSGGVCTVEEMCLNHFRSQGWKGYHAEGGIIRTLFAYLFYDILFLYIPNVFQTAFQTCPLDLHTDAFFPARTSEINHRLVEIANGEGERLLRGVWEREHERRTSVIGLNWDFPVEDLTELVRCFQGSALAALCKVMAQEYRQRGGGIPDLVLWRMAQNEEADGTDKEPGKARGEAMFVEVKSANDRLSDTQRLWIHVLTGAGVKVALCNAVAKEIRDID</sequence>
<dbReference type="InterPro" id="IPR049125">
    <property type="entry name" value="FAN1-like_WH"/>
</dbReference>
<protein>
    <recommendedName>
        <fullName evidence="8">Fanconi-associated nuclease</fullName>
        <ecNumber evidence="8">3.1.4.1</ecNumber>
    </recommendedName>
</protein>
<evidence type="ECO:0000313" key="11">
    <source>
        <dbReference type="EMBL" id="KAF3074813.1"/>
    </source>
</evidence>
<dbReference type="PANTHER" id="PTHR15749:SF4">
    <property type="entry name" value="FANCONI-ASSOCIATED NUCLEASE 1"/>
    <property type="match status" value="1"/>
</dbReference>
<dbReference type="InterPro" id="IPR011856">
    <property type="entry name" value="tRNA_endonuc-like_dom_sf"/>
</dbReference>
<evidence type="ECO:0000259" key="10">
    <source>
        <dbReference type="SMART" id="SM00990"/>
    </source>
</evidence>
<keyword evidence="3 8" id="KW-0540">Nuclease</keyword>
<dbReference type="EMBL" id="QLNT01000004">
    <property type="protein sequence ID" value="KAF3074813.1"/>
    <property type="molecule type" value="Genomic_DNA"/>
</dbReference>
<dbReference type="InterPro" id="IPR049132">
    <property type="entry name" value="FAN1-like_euk"/>
</dbReference>
<feature type="compositionally biased region" description="Basic and acidic residues" evidence="9">
    <location>
        <begin position="71"/>
        <end position="82"/>
    </location>
</feature>
<evidence type="ECO:0000313" key="12">
    <source>
        <dbReference type="Proteomes" id="UP000801864"/>
    </source>
</evidence>
<dbReference type="GO" id="GO:0036297">
    <property type="term" value="P:interstrand cross-link repair"/>
    <property type="evidence" value="ECO:0007669"/>
    <property type="project" value="InterPro"/>
</dbReference>
<keyword evidence="8" id="KW-0234">DNA repair</keyword>
<gene>
    <name evidence="11" type="ORF">CFAM422_003012</name>
</gene>
<comment type="caution">
    <text evidence="11">The sequence shown here is derived from an EMBL/GenBank/DDBJ whole genome shotgun (WGS) entry which is preliminary data.</text>
</comment>
<keyword evidence="8" id="KW-0539">Nucleus</keyword>
<dbReference type="PANTHER" id="PTHR15749">
    <property type="entry name" value="FANCONI-ASSOCIATED NUCLEASE 1"/>
    <property type="match status" value="1"/>
</dbReference>
<dbReference type="InterPro" id="IPR049126">
    <property type="entry name" value="FAN1-like_TPR"/>
</dbReference>
<dbReference type="FunFam" id="3.40.1350.10:FF:000009">
    <property type="entry name" value="Fanconi-associated nuclease"/>
    <property type="match status" value="1"/>
</dbReference>
<dbReference type="Pfam" id="PF08774">
    <property type="entry name" value="VRR_NUC"/>
    <property type="match status" value="1"/>
</dbReference>
<dbReference type="GO" id="GO:0004528">
    <property type="term" value="F:phosphodiesterase I activity"/>
    <property type="evidence" value="ECO:0007669"/>
    <property type="project" value="UniProtKB-EC"/>
</dbReference>
<feature type="region of interest" description="Disordered" evidence="9">
    <location>
        <begin position="1"/>
        <end position="92"/>
    </location>
</feature>
<keyword evidence="5 8" id="KW-0378">Hydrolase</keyword>
<dbReference type="GO" id="GO:0017108">
    <property type="term" value="F:5'-flap endonuclease activity"/>
    <property type="evidence" value="ECO:0007669"/>
    <property type="project" value="TreeGrafter"/>
</dbReference>
<dbReference type="GO" id="GO:0046872">
    <property type="term" value="F:metal ion binding"/>
    <property type="evidence" value="ECO:0007669"/>
    <property type="project" value="UniProtKB-KW"/>
</dbReference>
<reference evidence="11 12" key="1">
    <citation type="submission" date="2018-06" db="EMBL/GenBank/DDBJ databases">
        <title>Genome analysis of cellulolytic fungus Trichoderma lentiforme CFAM-422.</title>
        <authorList>
            <person name="Steindorff A.S."/>
            <person name="Formighieri E.F."/>
            <person name="Midorikawa G.E.O."/>
            <person name="Tamietti M.S."/>
            <person name="Ramos E.Z."/>
            <person name="Silva A.S."/>
            <person name="Bon E.P.S."/>
            <person name="Mendes T.D."/>
            <person name="Damaso M.C.T."/>
            <person name="Favaro L.C.L."/>
        </authorList>
    </citation>
    <scope>NUCLEOTIDE SEQUENCE [LARGE SCALE GENOMIC DNA]</scope>
    <source>
        <strain evidence="11 12">CFAM-422</strain>
    </source>
</reference>
<evidence type="ECO:0000256" key="4">
    <source>
        <dbReference type="ARBA" id="ARBA00022723"/>
    </source>
</evidence>
<dbReference type="Gene3D" id="3.40.1350.10">
    <property type="match status" value="1"/>
</dbReference>
<keyword evidence="12" id="KW-1185">Reference proteome</keyword>
<feature type="region of interest" description="Disordered" evidence="9">
    <location>
        <begin position="295"/>
        <end position="322"/>
    </location>
</feature>
<evidence type="ECO:0000256" key="7">
    <source>
        <dbReference type="ARBA" id="ARBA00023211"/>
    </source>
</evidence>
<dbReference type="Pfam" id="PF21170">
    <property type="entry name" value="FAN1_TPR"/>
    <property type="match status" value="1"/>
</dbReference>
<dbReference type="EC" id="3.1.4.1" evidence="8"/>
<feature type="compositionally biased region" description="Basic and acidic residues" evidence="9">
    <location>
        <begin position="1"/>
        <end position="19"/>
    </location>
</feature>
<dbReference type="Proteomes" id="UP000801864">
    <property type="component" value="Unassembled WGS sequence"/>
</dbReference>
<keyword evidence="6 8" id="KW-0460">Magnesium</keyword>
<evidence type="ECO:0000256" key="8">
    <source>
        <dbReference type="RuleBase" id="RU365033"/>
    </source>
</evidence>
<evidence type="ECO:0000256" key="6">
    <source>
        <dbReference type="ARBA" id="ARBA00022842"/>
    </source>
</evidence>
<evidence type="ECO:0000256" key="9">
    <source>
        <dbReference type="SAM" id="MobiDB-lite"/>
    </source>
</evidence>
<evidence type="ECO:0000256" key="3">
    <source>
        <dbReference type="ARBA" id="ARBA00022722"/>
    </source>
</evidence>
<feature type="domain" description="VRR-NUC" evidence="10">
    <location>
        <begin position="716"/>
        <end position="846"/>
    </location>
</feature>
<dbReference type="CDD" id="cd22326">
    <property type="entry name" value="FAN1-like"/>
    <property type="match status" value="1"/>
</dbReference>
<keyword evidence="4 8" id="KW-0479">Metal-binding</keyword>
<organism evidence="11 12">
    <name type="scientific">Trichoderma lentiforme</name>
    <dbReference type="NCBI Taxonomy" id="1567552"/>
    <lineage>
        <taxon>Eukaryota</taxon>
        <taxon>Fungi</taxon>
        <taxon>Dikarya</taxon>
        <taxon>Ascomycota</taxon>
        <taxon>Pezizomycotina</taxon>
        <taxon>Sordariomycetes</taxon>
        <taxon>Hypocreomycetidae</taxon>
        <taxon>Hypocreales</taxon>
        <taxon>Hypocreaceae</taxon>
        <taxon>Trichoderma</taxon>
    </lineage>
</organism>
<dbReference type="AlphaFoldDB" id="A0A9P4XN57"/>
<dbReference type="Pfam" id="PF21315">
    <property type="entry name" value="FAN1_HTH"/>
    <property type="match status" value="1"/>
</dbReference>
<comment type="similarity">
    <text evidence="2 8">Belongs to the FAN1 family.</text>
</comment>
<dbReference type="InterPro" id="IPR033315">
    <property type="entry name" value="Fan1-like"/>
</dbReference>
<dbReference type="InterPro" id="IPR014883">
    <property type="entry name" value="VRR_NUC"/>
</dbReference>
<comment type="cofactor">
    <cofactor evidence="8">
        <name>Mg(2+)</name>
        <dbReference type="ChEBI" id="CHEBI:18420"/>
    </cofactor>
    <cofactor evidence="8">
        <name>Mn(2+)</name>
        <dbReference type="ChEBI" id="CHEBI:29035"/>
    </cofactor>
</comment>
<dbReference type="GO" id="GO:0008409">
    <property type="term" value="F:5'-3' exonuclease activity"/>
    <property type="evidence" value="ECO:0007669"/>
    <property type="project" value="TreeGrafter"/>
</dbReference>
<feature type="compositionally biased region" description="Polar residues" evidence="9">
    <location>
        <begin position="295"/>
        <end position="316"/>
    </location>
</feature>
<evidence type="ECO:0000256" key="2">
    <source>
        <dbReference type="ARBA" id="ARBA00005533"/>
    </source>
</evidence>
<dbReference type="GO" id="GO:0005634">
    <property type="term" value="C:nucleus"/>
    <property type="evidence" value="ECO:0007669"/>
    <property type="project" value="UniProtKB-SubCell"/>
</dbReference>
<dbReference type="SMART" id="SM00990">
    <property type="entry name" value="VRR_NUC"/>
    <property type="match status" value="1"/>
</dbReference>
<feature type="region of interest" description="Disordered" evidence="9">
    <location>
        <begin position="609"/>
        <end position="628"/>
    </location>
</feature>
<evidence type="ECO:0000256" key="5">
    <source>
        <dbReference type="ARBA" id="ARBA00022801"/>
    </source>
</evidence>
<proteinExistence type="inferred from homology"/>
<keyword evidence="8" id="KW-0227">DNA damage</keyword>
<accession>A0A9P4XN57</accession>
<comment type="function">
    <text evidence="8">Nuclease required for the repair of DNA interstrand cross-links (ICL). Acts as a 5'-3' exonuclease that anchors at a cut end of DNA and cleaves DNA successively at every third nucleotide, allowing to excise an ICL from one strand through flanking incisions.</text>
</comment>
<comment type="subcellular location">
    <subcellularLocation>
        <location evidence="8">Nucleus</location>
    </subcellularLocation>
</comment>
<name>A0A9P4XN57_9HYPO</name>
<evidence type="ECO:0000256" key="1">
    <source>
        <dbReference type="ARBA" id="ARBA00000983"/>
    </source>
</evidence>
<comment type="catalytic activity">
    <reaction evidence="1 8">
        <text>Hydrolytically removes 5'-nucleotides successively from the 3'-hydroxy termini of 3'-hydroxy-terminated oligonucleotides.</text>
        <dbReference type="EC" id="3.1.4.1"/>
    </reaction>
</comment>
<dbReference type="GO" id="GO:0070336">
    <property type="term" value="F:flap-structured DNA binding"/>
    <property type="evidence" value="ECO:0007669"/>
    <property type="project" value="TreeGrafter"/>
</dbReference>
<keyword evidence="7 8" id="KW-0464">Manganese</keyword>